<evidence type="ECO:0000313" key="2">
    <source>
        <dbReference type="EMBL" id="AFL72862.1"/>
    </source>
</evidence>
<dbReference type="HOGENOM" id="CLU_868611_0_0_6"/>
<feature type="region of interest" description="Disordered" evidence="1">
    <location>
        <begin position="1"/>
        <end position="39"/>
    </location>
</feature>
<gene>
    <name evidence="2" type="ordered locus">Thivi_0820</name>
</gene>
<evidence type="ECO:0000256" key="1">
    <source>
        <dbReference type="SAM" id="MobiDB-lite"/>
    </source>
</evidence>
<dbReference type="STRING" id="765911.Thivi_0820"/>
<feature type="compositionally biased region" description="Pro residues" evidence="1">
    <location>
        <begin position="1"/>
        <end position="11"/>
    </location>
</feature>
<sequence length="320" mass="35689">MRHQPEAPPGLSPDVRAGDSRRCSDVSSASGLDGDPLPLNFPQTFLPDRRLLGRLMAFAAADGRGDKETIGAATGIPTGKSTGKVEPMIRYAQGMGLIRAAKTDGVWRLSPTLLGQVVRREDPFLSEPVSLWMLHLLLSRRCGRTLPAVGVADAWFALFAEGRFRPEQRFAYSDYLDFLIARHGEKGYLKPLSTLAPRMYLEDSSFEAIGALTVEGTASEPRLARAAAPVETRFFPAYAAYLFLVWDDQFGGDRQLIFQEFARETRLLAVLGWSNVQARRWLEWMVDRGLVQIDRYTGDPVLLRLKETGEVVNALYRELV</sequence>
<evidence type="ECO:0008006" key="4">
    <source>
        <dbReference type="Google" id="ProtNLM"/>
    </source>
</evidence>
<proteinExistence type="predicted"/>
<accession>I3Y794</accession>
<keyword evidence="3" id="KW-1185">Reference proteome</keyword>
<dbReference type="AlphaFoldDB" id="I3Y794"/>
<dbReference type="Proteomes" id="UP000006062">
    <property type="component" value="Chromosome"/>
</dbReference>
<dbReference type="eggNOG" id="ENOG502Z83F">
    <property type="taxonomic scope" value="Bacteria"/>
</dbReference>
<dbReference type="KEGG" id="tvi:Thivi_0820"/>
<protein>
    <recommendedName>
        <fullName evidence="4">DUF4007 domain-containing protein</fullName>
    </recommendedName>
</protein>
<dbReference type="EMBL" id="CP003154">
    <property type="protein sequence ID" value="AFL72862.1"/>
    <property type="molecule type" value="Genomic_DNA"/>
</dbReference>
<reference evidence="2 3" key="1">
    <citation type="submission" date="2012-06" db="EMBL/GenBank/DDBJ databases">
        <title>Complete sequence of Thiocystis violascens DSM 198.</title>
        <authorList>
            <consortium name="US DOE Joint Genome Institute"/>
            <person name="Lucas S."/>
            <person name="Han J."/>
            <person name="Lapidus A."/>
            <person name="Cheng J.-F."/>
            <person name="Goodwin L."/>
            <person name="Pitluck S."/>
            <person name="Peters L."/>
            <person name="Ovchinnikova G."/>
            <person name="Teshima H."/>
            <person name="Detter J.C."/>
            <person name="Han C."/>
            <person name="Tapia R."/>
            <person name="Land M."/>
            <person name="Hauser L."/>
            <person name="Kyrpides N."/>
            <person name="Ivanova N."/>
            <person name="Pagani I."/>
            <person name="Vogl K."/>
            <person name="Liu Z."/>
            <person name="Frigaard N.-U."/>
            <person name="Bryant D."/>
            <person name="Woyke T."/>
        </authorList>
    </citation>
    <scope>NUCLEOTIDE SEQUENCE [LARGE SCALE GENOMIC DNA]</scope>
    <source>
        <strain evidence="3">ATCC 17096 / DSM 198 / 6111</strain>
    </source>
</reference>
<name>I3Y794_THIV6</name>
<evidence type="ECO:0000313" key="3">
    <source>
        <dbReference type="Proteomes" id="UP000006062"/>
    </source>
</evidence>
<organism evidence="2 3">
    <name type="scientific">Thiocystis violascens (strain ATCC 17096 / DSM 198 / 6111)</name>
    <name type="common">Chromatium violascens</name>
    <dbReference type="NCBI Taxonomy" id="765911"/>
    <lineage>
        <taxon>Bacteria</taxon>
        <taxon>Pseudomonadati</taxon>
        <taxon>Pseudomonadota</taxon>
        <taxon>Gammaproteobacteria</taxon>
        <taxon>Chromatiales</taxon>
        <taxon>Chromatiaceae</taxon>
        <taxon>Thiocystis</taxon>
    </lineage>
</organism>